<dbReference type="Proteomes" id="UP001595816">
    <property type="component" value="Unassembled WGS sequence"/>
</dbReference>
<name>A0ABV8LNH9_9ACTN</name>
<proteinExistence type="inferred from homology"/>
<dbReference type="SUPFAM" id="SSF48264">
    <property type="entry name" value="Cytochrome P450"/>
    <property type="match status" value="1"/>
</dbReference>
<dbReference type="RefSeq" id="WP_253763369.1">
    <property type="nucleotide sequence ID" value="NZ_JAMZDZ010000001.1"/>
</dbReference>
<dbReference type="PANTHER" id="PTHR46696:SF6">
    <property type="entry name" value="P450, PUTATIVE (EUROFUNG)-RELATED"/>
    <property type="match status" value="1"/>
</dbReference>
<dbReference type="InterPro" id="IPR036396">
    <property type="entry name" value="Cyt_P450_sf"/>
</dbReference>
<comment type="similarity">
    <text evidence="1">Belongs to the cytochrome P450 family.</text>
</comment>
<protein>
    <submittedName>
        <fullName evidence="2">Cytochrome P450</fullName>
    </submittedName>
</protein>
<keyword evidence="3" id="KW-1185">Reference proteome</keyword>
<dbReference type="PRINTS" id="PR00359">
    <property type="entry name" value="BP450"/>
</dbReference>
<evidence type="ECO:0000256" key="1">
    <source>
        <dbReference type="ARBA" id="ARBA00010617"/>
    </source>
</evidence>
<gene>
    <name evidence="2" type="ORF">ACFOZ4_14490</name>
</gene>
<sequence length="388" mass="42252">MTTMGDGSPPLDFDDHTFQTEPWPVYDWYRRNSPVHWSPQLSVYFVFGYANVRTVLGSPGFSTYHPFRRSRPTFGVSLLDTEGAEHDRLRSALAGSFRPPAIRAHVEQMVTPIVEQLLDEVFADDPELIPATLARELPMRVICGVLGLPAADTGLLHRLMDPLIDYVDHAPVSLSHVMSHRDELRAYLERRIAAAGAGSGLLALLREETDLGPAEIISNSMLLMAAATKTTGASIVNLLARVGTTPGTLPGPHDTPAQVTATVVETLRHEPPLHVTLRYATDDVTIAGTTIPRGAPVQACIASANRDPDAYADPDRWQPGRAGPLPLTFGYSRHHCLGSGLAQAELETMLTSLGRRLSDLTVTAPDRPVPQGRTFRLVPGLRIAFSTR</sequence>
<dbReference type="EMBL" id="JBHSAY010000008">
    <property type="protein sequence ID" value="MFC4131814.1"/>
    <property type="molecule type" value="Genomic_DNA"/>
</dbReference>
<evidence type="ECO:0000313" key="2">
    <source>
        <dbReference type="EMBL" id="MFC4131814.1"/>
    </source>
</evidence>
<comment type="caution">
    <text evidence="2">The sequence shown here is derived from an EMBL/GenBank/DDBJ whole genome shotgun (WGS) entry which is preliminary data.</text>
</comment>
<dbReference type="Pfam" id="PF00067">
    <property type="entry name" value="p450"/>
    <property type="match status" value="1"/>
</dbReference>
<dbReference type="InterPro" id="IPR002397">
    <property type="entry name" value="Cyt_P450_B"/>
</dbReference>
<evidence type="ECO:0000313" key="3">
    <source>
        <dbReference type="Proteomes" id="UP001595816"/>
    </source>
</evidence>
<dbReference type="InterPro" id="IPR001128">
    <property type="entry name" value="Cyt_P450"/>
</dbReference>
<reference evidence="3" key="1">
    <citation type="journal article" date="2019" name="Int. J. Syst. Evol. Microbiol.">
        <title>The Global Catalogue of Microorganisms (GCM) 10K type strain sequencing project: providing services to taxonomists for standard genome sequencing and annotation.</title>
        <authorList>
            <consortium name="The Broad Institute Genomics Platform"/>
            <consortium name="The Broad Institute Genome Sequencing Center for Infectious Disease"/>
            <person name="Wu L."/>
            <person name="Ma J."/>
        </authorList>
    </citation>
    <scope>NUCLEOTIDE SEQUENCE [LARGE SCALE GENOMIC DNA]</scope>
    <source>
        <strain evidence="3">CGMCC 4.7289</strain>
    </source>
</reference>
<accession>A0ABV8LNH9</accession>
<organism evidence="2 3">
    <name type="scientific">Hamadaea flava</name>
    <dbReference type="NCBI Taxonomy" id="1742688"/>
    <lineage>
        <taxon>Bacteria</taxon>
        <taxon>Bacillati</taxon>
        <taxon>Actinomycetota</taxon>
        <taxon>Actinomycetes</taxon>
        <taxon>Micromonosporales</taxon>
        <taxon>Micromonosporaceae</taxon>
        <taxon>Hamadaea</taxon>
    </lineage>
</organism>
<dbReference type="PANTHER" id="PTHR46696">
    <property type="entry name" value="P450, PUTATIVE (EUROFUNG)-RELATED"/>
    <property type="match status" value="1"/>
</dbReference>
<dbReference type="Gene3D" id="1.10.630.10">
    <property type="entry name" value="Cytochrome P450"/>
    <property type="match status" value="1"/>
</dbReference>